<sequence length="221" mass="22328">MSEASGTDMAQGRAVAPRPSSGADGASESAPTTEADPGVTPFAVASQQAGPGAVVAAFVLMAAGGFVAWTVWSSGANPAKIEPSDTTAVFLTLLVFAAALERILEPFSRWLPGRRAEAALERTLAAASNRADVSSEAVTTARAAIARAKANRTIVAWGLASGLATVASSSTGFYVLHAVAGPDWNGLAVWIDAIITGVMVGSGTKPLHDLISRVQNGPSAA</sequence>
<comment type="caution">
    <text evidence="3">The sequence shown here is derived from an EMBL/GenBank/DDBJ whole genome shotgun (WGS) entry which is preliminary data.</text>
</comment>
<evidence type="ECO:0000313" key="4">
    <source>
        <dbReference type="Proteomes" id="UP000275865"/>
    </source>
</evidence>
<feature type="transmembrane region" description="Helical" evidence="2">
    <location>
        <begin position="87"/>
        <end position="104"/>
    </location>
</feature>
<keyword evidence="2" id="KW-0472">Membrane</keyword>
<reference evidence="3 4" key="1">
    <citation type="submission" date="2018-09" db="EMBL/GenBank/DDBJ databases">
        <title>Micromonospora sp. nov. MS1-9, isolated from a root of Musa sp.</title>
        <authorList>
            <person name="Kuncharoen N."/>
            <person name="Kudo T."/>
            <person name="Ohkuma M."/>
            <person name="Yuki M."/>
            <person name="Tanasupawat S."/>
        </authorList>
    </citation>
    <scope>NUCLEOTIDE SEQUENCE [LARGE SCALE GENOMIC DNA]</scope>
    <source>
        <strain evidence="3 4">MS1-9</strain>
    </source>
</reference>
<keyword evidence="2" id="KW-0812">Transmembrane</keyword>
<evidence type="ECO:0000256" key="1">
    <source>
        <dbReference type="SAM" id="MobiDB-lite"/>
    </source>
</evidence>
<proteinExistence type="predicted"/>
<dbReference type="EMBL" id="RAZT01000004">
    <property type="protein sequence ID" value="RKN33963.1"/>
    <property type="molecule type" value="Genomic_DNA"/>
</dbReference>
<feature type="transmembrane region" description="Helical" evidence="2">
    <location>
        <begin position="187"/>
        <end position="204"/>
    </location>
</feature>
<protein>
    <submittedName>
        <fullName evidence="3">Uncharacterized protein</fullName>
    </submittedName>
</protein>
<organism evidence="3 4">
    <name type="scientific">Micromonospora musae</name>
    <dbReference type="NCBI Taxonomy" id="1894970"/>
    <lineage>
        <taxon>Bacteria</taxon>
        <taxon>Bacillati</taxon>
        <taxon>Actinomycetota</taxon>
        <taxon>Actinomycetes</taxon>
        <taxon>Micromonosporales</taxon>
        <taxon>Micromonosporaceae</taxon>
        <taxon>Micromonospora</taxon>
    </lineage>
</organism>
<feature type="transmembrane region" description="Helical" evidence="2">
    <location>
        <begin position="53"/>
        <end position="72"/>
    </location>
</feature>
<dbReference type="AlphaFoldDB" id="A0A3A9YAV4"/>
<feature type="transmembrane region" description="Helical" evidence="2">
    <location>
        <begin position="154"/>
        <end position="175"/>
    </location>
</feature>
<dbReference type="RefSeq" id="WP_120688594.1">
    <property type="nucleotide sequence ID" value="NZ_RAZT01000004.1"/>
</dbReference>
<evidence type="ECO:0000256" key="2">
    <source>
        <dbReference type="SAM" id="Phobius"/>
    </source>
</evidence>
<keyword evidence="2" id="KW-1133">Transmembrane helix</keyword>
<name>A0A3A9YAV4_9ACTN</name>
<feature type="region of interest" description="Disordered" evidence="1">
    <location>
        <begin position="1"/>
        <end position="39"/>
    </location>
</feature>
<gene>
    <name evidence="3" type="ORF">D7044_09710</name>
</gene>
<dbReference type="Proteomes" id="UP000275865">
    <property type="component" value="Unassembled WGS sequence"/>
</dbReference>
<accession>A0A3A9YAV4</accession>
<evidence type="ECO:0000313" key="3">
    <source>
        <dbReference type="EMBL" id="RKN33963.1"/>
    </source>
</evidence>